<dbReference type="InterPro" id="IPR013702">
    <property type="entry name" value="FIST_domain_N"/>
</dbReference>
<dbReference type="Pfam" id="PF10442">
    <property type="entry name" value="FIST_C"/>
    <property type="match status" value="1"/>
</dbReference>
<sequence>MNGPEERWFGVGRSLLADPAEAGAQACRAALGGRQATLLIVFASLSHATPEMAAAVHAAAGGDVLMIGCSTSGEFTTDGRGSGVVVNALGGPGFSASVRAVPHRSMDLYDAGVTAASSLDDVDAEHRVVLLLGDGRSGDQQEMVRGAYSVAGAQVPLVGGCAGDDVTQTGTWHFFSSGRDVKVLSNAVLGATLGSSSPFGIGIAHGWHKTGDPMVVTRSEGGKIYELDGEPALDVYLRSTGGTPELTADPAAFLNFATVRPLGLARRTGEDIRIIFAADPAERSISGLADTPEGAMVWLMAADSEAIVDAAAHAAVAATEAIAEVAPIGVLVFDCCVRPMALGDDQTELAAERLRDAMKPVPYGGFYSNGEIARKPDAKGMHHLTVVALAVS</sequence>
<dbReference type="PANTHER" id="PTHR40252:SF2">
    <property type="entry name" value="BLR0328 PROTEIN"/>
    <property type="match status" value="1"/>
</dbReference>
<comment type="caution">
    <text evidence="3">The sequence shown here is derived from an EMBL/GenBank/DDBJ whole genome shotgun (WGS) entry which is preliminary data.</text>
</comment>
<dbReference type="SMART" id="SM00897">
    <property type="entry name" value="FIST"/>
    <property type="match status" value="1"/>
</dbReference>
<dbReference type="Proteomes" id="UP000598146">
    <property type="component" value="Unassembled WGS sequence"/>
</dbReference>
<feature type="domain" description="FIST" evidence="1">
    <location>
        <begin position="35"/>
        <end position="231"/>
    </location>
</feature>
<name>A0A931CCX5_9ACTN</name>
<dbReference type="AlphaFoldDB" id="A0A931CCX5"/>
<keyword evidence="4" id="KW-1185">Reference proteome</keyword>
<dbReference type="RefSeq" id="WP_196416617.1">
    <property type="nucleotide sequence ID" value="NZ_JADQTO010000012.1"/>
</dbReference>
<protein>
    <submittedName>
        <fullName evidence="3">FIST C-terminal domain-containing protein</fullName>
    </submittedName>
</protein>
<dbReference type="PANTHER" id="PTHR40252">
    <property type="entry name" value="BLR0328 PROTEIN"/>
    <property type="match status" value="1"/>
</dbReference>
<evidence type="ECO:0000259" key="1">
    <source>
        <dbReference type="SMART" id="SM00897"/>
    </source>
</evidence>
<gene>
    <name evidence="3" type="ORF">I4J89_25695</name>
</gene>
<evidence type="ECO:0000313" key="4">
    <source>
        <dbReference type="Proteomes" id="UP000598146"/>
    </source>
</evidence>
<dbReference type="SMART" id="SM01204">
    <property type="entry name" value="FIST_C"/>
    <property type="match status" value="1"/>
</dbReference>
<evidence type="ECO:0000313" key="3">
    <source>
        <dbReference type="EMBL" id="MBG0564848.1"/>
    </source>
</evidence>
<proteinExistence type="predicted"/>
<accession>A0A931CCX5</accession>
<dbReference type="EMBL" id="JADQTO010000012">
    <property type="protein sequence ID" value="MBG0564848.1"/>
    <property type="molecule type" value="Genomic_DNA"/>
</dbReference>
<feature type="domain" description="FIST C-domain" evidence="2">
    <location>
        <begin position="232"/>
        <end position="375"/>
    </location>
</feature>
<organism evidence="3 4">
    <name type="scientific">Actinoplanes aureus</name>
    <dbReference type="NCBI Taxonomy" id="2792083"/>
    <lineage>
        <taxon>Bacteria</taxon>
        <taxon>Bacillati</taxon>
        <taxon>Actinomycetota</taxon>
        <taxon>Actinomycetes</taxon>
        <taxon>Micromonosporales</taxon>
        <taxon>Micromonosporaceae</taxon>
        <taxon>Actinoplanes</taxon>
    </lineage>
</organism>
<reference evidence="3" key="1">
    <citation type="submission" date="2020-11" db="EMBL/GenBank/DDBJ databases">
        <title>Isolation and identification of active actinomycetes.</title>
        <authorList>
            <person name="Sun X."/>
        </authorList>
    </citation>
    <scope>NUCLEOTIDE SEQUENCE</scope>
    <source>
        <strain evidence="3">NEAU-A11</strain>
    </source>
</reference>
<dbReference type="InterPro" id="IPR019494">
    <property type="entry name" value="FIST_C"/>
</dbReference>
<dbReference type="Pfam" id="PF08495">
    <property type="entry name" value="FIST"/>
    <property type="match status" value="1"/>
</dbReference>
<evidence type="ECO:0000259" key="2">
    <source>
        <dbReference type="SMART" id="SM01204"/>
    </source>
</evidence>